<gene>
    <name evidence="1" type="ORF">BSTOLATCC_MIC26469</name>
</gene>
<proteinExistence type="predicted"/>
<name>A0AAU9J134_9CILI</name>
<sequence>MFYQLHTAHHMHLLQYHPKVPIDAKIDPSSNKVWLMTPFNWWKATHCALGQILRLLKLFWEVDLALEAPQ</sequence>
<accession>A0AAU9J134</accession>
<keyword evidence="2" id="KW-1185">Reference proteome</keyword>
<dbReference type="Proteomes" id="UP001162131">
    <property type="component" value="Unassembled WGS sequence"/>
</dbReference>
<comment type="caution">
    <text evidence="1">The sequence shown here is derived from an EMBL/GenBank/DDBJ whole genome shotgun (WGS) entry which is preliminary data.</text>
</comment>
<dbReference type="EMBL" id="CAJZBQ010000025">
    <property type="protein sequence ID" value="CAG9320555.1"/>
    <property type="molecule type" value="Genomic_DNA"/>
</dbReference>
<organism evidence="1 2">
    <name type="scientific">Blepharisma stoltei</name>
    <dbReference type="NCBI Taxonomy" id="1481888"/>
    <lineage>
        <taxon>Eukaryota</taxon>
        <taxon>Sar</taxon>
        <taxon>Alveolata</taxon>
        <taxon>Ciliophora</taxon>
        <taxon>Postciliodesmatophora</taxon>
        <taxon>Heterotrichea</taxon>
        <taxon>Heterotrichida</taxon>
        <taxon>Blepharismidae</taxon>
        <taxon>Blepharisma</taxon>
    </lineage>
</organism>
<dbReference type="AlphaFoldDB" id="A0AAU9J134"/>
<evidence type="ECO:0000313" key="2">
    <source>
        <dbReference type="Proteomes" id="UP001162131"/>
    </source>
</evidence>
<evidence type="ECO:0000313" key="1">
    <source>
        <dbReference type="EMBL" id="CAG9320555.1"/>
    </source>
</evidence>
<reference evidence="1" key="1">
    <citation type="submission" date="2021-09" db="EMBL/GenBank/DDBJ databases">
        <authorList>
            <consortium name="AG Swart"/>
            <person name="Singh M."/>
            <person name="Singh A."/>
            <person name="Seah K."/>
            <person name="Emmerich C."/>
        </authorList>
    </citation>
    <scope>NUCLEOTIDE SEQUENCE</scope>
    <source>
        <strain evidence="1">ATCC30299</strain>
    </source>
</reference>
<protein>
    <submittedName>
        <fullName evidence="1">Uncharacterized protein</fullName>
    </submittedName>
</protein>